<dbReference type="InterPro" id="IPR014710">
    <property type="entry name" value="RmlC-like_jellyroll"/>
</dbReference>
<dbReference type="SUPFAM" id="SSF51182">
    <property type="entry name" value="RmlC-like cupins"/>
    <property type="match status" value="1"/>
</dbReference>
<reference evidence="12" key="1">
    <citation type="journal article" date="2021" name="Nat. Commun.">
        <title>Genomic analyses provide insights into spinach domestication and the genetic basis of agronomic traits.</title>
        <authorList>
            <person name="Cai X."/>
            <person name="Sun X."/>
            <person name="Xu C."/>
            <person name="Sun H."/>
            <person name="Wang X."/>
            <person name="Ge C."/>
            <person name="Zhang Z."/>
            <person name="Wang Q."/>
            <person name="Fei Z."/>
            <person name="Jiao C."/>
            <person name="Wang Q."/>
        </authorList>
    </citation>
    <scope>NUCLEOTIDE SEQUENCE [LARGE SCALE GENOMIC DNA]</scope>
    <source>
        <strain evidence="12">cv. Varoflay</strain>
    </source>
</reference>
<dbReference type="InterPro" id="IPR006045">
    <property type="entry name" value="Cupin_1"/>
</dbReference>
<dbReference type="InterPro" id="IPR011051">
    <property type="entry name" value="RmlC_Cupin_sf"/>
</dbReference>
<dbReference type="GO" id="GO:0031012">
    <property type="term" value="C:extracellular matrix"/>
    <property type="evidence" value="ECO:0000318"/>
    <property type="project" value="GO_Central"/>
</dbReference>
<comment type="similarity">
    <text evidence="2 10">Belongs to the germin family.</text>
</comment>
<dbReference type="GO" id="GO:0048046">
    <property type="term" value="C:apoplast"/>
    <property type="evidence" value="ECO:0007669"/>
    <property type="project" value="UniProtKB-SubCell"/>
</dbReference>
<feature type="disulfide bond" evidence="9">
    <location>
        <begin position="29"/>
        <end position="44"/>
    </location>
</feature>
<dbReference type="OrthoDB" id="1921208at2759"/>
<feature type="binding site" evidence="7">
    <location>
        <position position="108"/>
    </location>
    <ligand>
        <name>oxalate</name>
        <dbReference type="ChEBI" id="CHEBI:30623"/>
    </ligand>
</feature>
<dbReference type="SMART" id="SM00835">
    <property type="entry name" value="Cupin_1"/>
    <property type="match status" value="1"/>
</dbReference>
<dbReference type="Pfam" id="PF00190">
    <property type="entry name" value="Cupin_1"/>
    <property type="match status" value="1"/>
</dbReference>
<evidence type="ECO:0000313" key="13">
    <source>
        <dbReference type="RefSeq" id="XP_021838466.1"/>
    </source>
</evidence>
<evidence type="ECO:0000256" key="5">
    <source>
        <dbReference type="ARBA" id="ARBA00022723"/>
    </source>
</evidence>
<comment type="subcellular location">
    <subcellularLocation>
        <location evidence="1 10">Secreted</location>
        <location evidence="1 10">Extracellular space</location>
        <location evidence="1 10">Apoplast</location>
    </subcellularLocation>
</comment>
<protein>
    <recommendedName>
        <fullName evidence="10">Germin-like protein</fullName>
    </recommendedName>
</protein>
<reference evidence="13" key="2">
    <citation type="submission" date="2025-08" db="UniProtKB">
        <authorList>
            <consortium name="RefSeq"/>
        </authorList>
    </citation>
    <scope>IDENTIFICATION</scope>
    <source>
        <tissue evidence="13">Leaf</tissue>
    </source>
</reference>
<sequence length="216" mass="23394">MNTLAIIFIIFLSATPLSASNANIEVDYCIANRSLPKGHQGYPCKDPAKVTTDDFVFTGFRGEKIITNIFRNNVTRANHDTFPALNGLGLSMSRLDLGVGGIVPVHSHRTSEIIVLINGTIIAGIIDTNNTAYFKRLEPGDVMIFPQFLLHFQVNVGKTRALAFVGLNGANPGIQITSTALFAGNLPAKIASQITLISPGEVRRLRMIFDRIGTGQ</sequence>
<dbReference type="GeneID" id="110778208"/>
<evidence type="ECO:0000256" key="3">
    <source>
        <dbReference type="ARBA" id="ARBA00022523"/>
    </source>
</evidence>
<evidence type="ECO:0000256" key="7">
    <source>
        <dbReference type="PIRSR" id="PIRSR601929-1"/>
    </source>
</evidence>
<keyword evidence="5 7" id="KW-0479">Metal-binding</keyword>
<keyword evidence="4 10" id="KW-0964">Secreted</keyword>
<dbReference type="PANTHER" id="PTHR31238">
    <property type="entry name" value="GERMIN-LIKE PROTEIN SUBFAMILY 3 MEMBER 3"/>
    <property type="match status" value="1"/>
</dbReference>
<evidence type="ECO:0000259" key="11">
    <source>
        <dbReference type="SMART" id="SM00835"/>
    </source>
</evidence>
<dbReference type="Proteomes" id="UP000813463">
    <property type="component" value="Chromosome 5"/>
</dbReference>
<keyword evidence="3 10" id="KW-0052">Apoplast</keyword>
<name>A0A9R0JKU7_SPIOL</name>
<feature type="binding site" evidence="8">
    <location>
        <position position="151"/>
    </location>
    <ligand>
        <name>Mn(2+)</name>
        <dbReference type="ChEBI" id="CHEBI:29035"/>
    </ligand>
</feature>
<evidence type="ECO:0000256" key="2">
    <source>
        <dbReference type="ARBA" id="ARBA00007456"/>
    </source>
</evidence>
<accession>A0A9R0JKU7</accession>
<feature type="binding site" evidence="8">
    <location>
        <position position="112"/>
    </location>
    <ligand>
        <name>Mn(2+)</name>
        <dbReference type="ChEBI" id="CHEBI:29035"/>
    </ligand>
</feature>
<organism evidence="12 13">
    <name type="scientific">Spinacia oleracea</name>
    <name type="common">Spinach</name>
    <dbReference type="NCBI Taxonomy" id="3562"/>
    <lineage>
        <taxon>Eukaryota</taxon>
        <taxon>Viridiplantae</taxon>
        <taxon>Streptophyta</taxon>
        <taxon>Embryophyta</taxon>
        <taxon>Tracheophyta</taxon>
        <taxon>Spermatophyta</taxon>
        <taxon>Magnoliopsida</taxon>
        <taxon>eudicotyledons</taxon>
        <taxon>Gunneridae</taxon>
        <taxon>Pentapetalae</taxon>
        <taxon>Caryophyllales</taxon>
        <taxon>Chenopodiaceae</taxon>
        <taxon>Chenopodioideae</taxon>
        <taxon>Anserineae</taxon>
        <taxon>Spinacia</taxon>
    </lineage>
</organism>
<dbReference type="GO" id="GO:0030145">
    <property type="term" value="F:manganese ion binding"/>
    <property type="evidence" value="ECO:0007669"/>
    <property type="project" value="UniProtKB-UniRule"/>
</dbReference>
<keyword evidence="9" id="KW-1015">Disulfide bond</keyword>
<keyword evidence="6 7" id="KW-0464">Manganese</keyword>
<evidence type="ECO:0000256" key="9">
    <source>
        <dbReference type="PIRSR" id="PIRSR601929-3"/>
    </source>
</evidence>
<dbReference type="InterPro" id="IPR001929">
    <property type="entry name" value="Germin"/>
</dbReference>
<keyword evidence="12" id="KW-1185">Reference proteome</keyword>
<evidence type="ECO:0000256" key="10">
    <source>
        <dbReference type="RuleBase" id="RU366015"/>
    </source>
</evidence>
<evidence type="ECO:0000313" key="12">
    <source>
        <dbReference type="Proteomes" id="UP000813463"/>
    </source>
</evidence>
<feature type="chain" id="PRO_5040543946" description="Germin-like protein" evidence="10">
    <location>
        <begin position="20"/>
        <end position="216"/>
    </location>
</feature>
<feature type="binding site" evidence="8">
    <location>
        <position position="108"/>
    </location>
    <ligand>
        <name>Mn(2+)</name>
        <dbReference type="ChEBI" id="CHEBI:29035"/>
    </ligand>
</feature>
<evidence type="ECO:0000256" key="6">
    <source>
        <dbReference type="ARBA" id="ARBA00023211"/>
    </source>
</evidence>
<proteinExistence type="inferred from homology"/>
<dbReference type="CDD" id="cd02241">
    <property type="entry name" value="cupin_OxOx"/>
    <property type="match status" value="1"/>
</dbReference>
<dbReference type="KEGG" id="soe:110778208"/>
<dbReference type="Gene3D" id="2.60.120.10">
    <property type="entry name" value="Jelly Rolls"/>
    <property type="match status" value="1"/>
</dbReference>
<evidence type="ECO:0000256" key="4">
    <source>
        <dbReference type="ARBA" id="ARBA00022525"/>
    </source>
</evidence>
<evidence type="ECO:0000256" key="1">
    <source>
        <dbReference type="ARBA" id="ARBA00004271"/>
    </source>
</evidence>
<dbReference type="AlphaFoldDB" id="A0A9R0JKU7"/>
<feature type="binding site" evidence="8">
    <location>
        <position position="106"/>
    </location>
    <ligand>
        <name>Mn(2+)</name>
        <dbReference type="ChEBI" id="CHEBI:29035"/>
    </ligand>
</feature>
<gene>
    <name evidence="13" type="primary">LOC110778208</name>
</gene>
<evidence type="ECO:0000256" key="8">
    <source>
        <dbReference type="PIRSR" id="PIRSR601929-2"/>
    </source>
</evidence>
<keyword evidence="10" id="KW-0732">Signal</keyword>
<feature type="signal peptide" evidence="10">
    <location>
        <begin position="1"/>
        <end position="19"/>
    </location>
</feature>
<feature type="domain" description="Cupin type-1" evidence="11">
    <location>
        <begin position="58"/>
        <end position="203"/>
    </location>
</feature>
<dbReference type="PRINTS" id="PR00325">
    <property type="entry name" value="GERMIN"/>
</dbReference>
<feature type="binding site" evidence="7">
    <location>
        <position position="112"/>
    </location>
    <ligand>
        <name>oxalate</name>
        <dbReference type="ChEBI" id="CHEBI:30623"/>
    </ligand>
</feature>
<dbReference type="RefSeq" id="XP_021838466.1">
    <property type="nucleotide sequence ID" value="XM_021982774.1"/>
</dbReference>